<feature type="domain" description="Mur ligase central" evidence="20">
    <location>
        <begin position="117"/>
        <end position="293"/>
    </location>
</feature>
<evidence type="ECO:0000256" key="16">
    <source>
        <dbReference type="ARBA" id="ARBA00047632"/>
    </source>
</evidence>
<dbReference type="NCBIfam" id="TIGR01087">
    <property type="entry name" value="murD"/>
    <property type="match status" value="1"/>
</dbReference>
<keyword evidence="12 17" id="KW-0573">Peptidoglycan synthesis</keyword>
<comment type="subcellular location">
    <subcellularLocation>
        <location evidence="2 17 18">Cytoplasm</location>
    </subcellularLocation>
</comment>
<evidence type="ECO:0000256" key="5">
    <source>
        <dbReference type="ARBA" id="ARBA00012212"/>
    </source>
</evidence>
<keyword evidence="11 17" id="KW-0133">Cell shape</keyword>
<keyword evidence="8 17" id="KW-0436">Ligase</keyword>
<keyword evidence="17 18" id="KW-0132">Cell division</keyword>
<dbReference type="OrthoDB" id="9809796at2"/>
<evidence type="ECO:0000256" key="17">
    <source>
        <dbReference type="HAMAP-Rule" id="MF_00639"/>
    </source>
</evidence>
<comment type="catalytic activity">
    <reaction evidence="16 17 18">
        <text>UDP-N-acetyl-alpha-D-muramoyl-L-alanine + D-glutamate + ATP = UDP-N-acetyl-alpha-D-muramoyl-L-alanyl-D-glutamate + ADP + phosphate + H(+)</text>
        <dbReference type="Rhea" id="RHEA:16429"/>
        <dbReference type="ChEBI" id="CHEBI:15378"/>
        <dbReference type="ChEBI" id="CHEBI:29986"/>
        <dbReference type="ChEBI" id="CHEBI:30616"/>
        <dbReference type="ChEBI" id="CHEBI:43474"/>
        <dbReference type="ChEBI" id="CHEBI:83898"/>
        <dbReference type="ChEBI" id="CHEBI:83900"/>
        <dbReference type="ChEBI" id="CHEBI:456216"/>
        <dbReference type="EC" id="6.3.2.9"/>
    </reaction>
</comment>
<dbReference type="InterPro" id="IPR036565">
    <property type="entry name" value="Mur-like_cat_sf"/>
</dbReference>
<evidence type="ECO:0000256" key="13">
    <source>
        <dbReference type="ARBA" id="ARBA00023316"/>
    </source>
</evidence>
<dbReference type="InterPro" id="IPR036615">
    <property type="entry name" value="Mur_ligase_C_dom_sf"/>
</dbReference>
<dbReference type="EC" id="6.3.2.9" evidence="5 17"/>
<evidence type="ECO:0000256" key="15">
    <source>
        <dbReference type="ARBA" id="ARBA00032324"/>
    </source>
</evidence>
<dbReference type="GO" id="GO:0005524">
    <property type="term" value="F:ATP binding"/>
    <property type="evidence" value="ECO:0007669"/>
    <property type="project" value="UniProtKB-UniRule"/>
</dbReference>
<dbReference type="RefSeq" id="WP_017262811.1">
    <property type="nucleotide sequence ID" value="NZ_AUAW01000006.1"/>
</dbReference>
<feature type="domain" description="Mur ligase C-terminal" evidence="19">
    <location>
        <begin position="315"/>
        <end position="428"/>
    </location>
</feature>
<dbReference type="GO" id="GO:0009252">
    <property type="term" value="P:peptidoglycan biosynthetic process"/>
    <property type="evidence" value="ECO:0007669"/>
    <property type="project" value="UniProtKB-UniRule"/>
</dbReference>
<keyword evidence="7 17" id="KW-0963">Cytoplasm</keyword>
<evidence type="ECO:0000256" key="2">
    <source>
        <dbReference type="ARBA" id="ARBA00004496"/>
    </source>
</evidence>
<keyword evidence="10 17" id="KW-0067">ATP-binding</keyword>
<evidence type="ECO:0000313" key="22">
    <source>
        <dbReference type="Proteomes" id="UP000051999"/>
    </source>
</evidence>
<dbReference type="Proteomes" id="UP000051999">
    <property type="component" value="Unassembled WGS sequence"/>
</dbReference>
<dbReference type="Gene3D" id="3.90.190.20">
    <property type="entry name" value="Mur ligase, C-terminal domain"/>
    <property type="match status" value="1"/>
</dbReference>
<evidence type="ECO:0000259" key="20">
    <source>
        <dbReference type="Pfam" id="PF08245"/>
    </source>
</evidence>
<evidence type="ECO:0000256" key="6">
    <source>
        <dbReference type="ARBA" id="ARBA00015655"/>
    </source>
</evidence>
<dbReference type="PATRIC" id="fig|1114972.6.peg.2337"/>
<keyword evidence="13 17" id="KW-0961">Cell wall biogenesis/degradation</keyword>
<evidence type="ECO:0000259" key="19">
    <source>
        <dbReference type="Pfam" id="PF02875"/>
    </source>
</evidence>
<dbReference type="InterPro" id="IPR005762">
    <property type="entry name" value="MurD"/>
</dbReference>
<evidence type="ECO:0000256" key="10">
    <source>
        <dbReference type="ARBA" id="ARBA00022840"/>
    </source>
</evidence>
<evidence type="ECO:0000256" key="14">
    <source>
        <dbReference type="ARBA" id="ARBA00030398"/>
    </source>
</evidence>
<evidence type="ECO:0000256" key="11">
    <source>
        <dbReference type="ARBA" id="ARBA00022960"/>
    </source>
</evidence>
<dbReference type="Gene3D" id="3.40.1190.10">
    <property type="entry name" value="Mur-like, catalytic domain"/>
    <property type="match status" value="1"/>
</dbReference>
<accession>A0A0R1RSG0</accession>
<dbReference type="Pfam" id="PF02875">
    <property type="entry name" value="Mur_ligase_C"/>
    <property type="match status" value="1"/>
</dbReference>
<dbReference type="InterPro" id="IPR013221">
    <property type="entry name" value="Mur_ligase_cen"/>
</dbReference>
<dbReference type="Pfam" id="PF08245">
    <property type="entry name" value="Mur_ligase_M"/>
    <property type="match status" value="1"/>
</dbReference>
<dbReference type="GO" id="GO:0071555">
    <property type="term" value="P:cell wall organization"/>
    <property type="evidence" value="ECO:0007669"/>
    <property type="project" value="UniProtKB-KW"/>
</dbReference>
<dbReference type="PANTHER" id="PTHR43692:SF1">
    <property type="entry name" value="UDP-N-ACETYLMURAMOYLALANINE--D-GLUTAMATE LIGASE"/>
    <property type="match status" value="1"/>
</dbReference>
<dbReference type="HAMAP" id="MF_00639">
    <property type="entry name" value="MurD"/>
    <property type="match status" value="1"/>
</dbReference>
<evidence type="ECO:0000256" key="18">
    <source>
        <dbReference type="RuleBase" id="RU003664"/>
    </source>
</evidence>
<comment type="pathway">
    <text evidence="3 17 18">Cell wall biogenesis; peptidoglycan biosynthesis.</text>
</comment>
<evidence type="ECO:0000256" key="1">
    <source>
        <dbReference type="ARBA" id="ARBA00002734"/>
    </source>
</evidence>
<dbReference type="UniPathway" id="UPA00219"/>
<dbReference type="EMBL" id="AZFF01000005">
    <property type="protein sequence ID" value="KRL56235.1"/>
    <property type="molecule type" value="Genomic_DNA"/>
</dbReference>
<dbReference type="Gene3D" id="3.40.50.720">
    <property type="entry name" value="NAD(P)-binding Rossmann-like Domain"/>
    <property type="match status" value="1"/>
</dbReference>
<dbReference type="SUPFAM" id="SSF53244">
    <property type="entry name" value="MurD-like peptide ligases, peptide-binding domain"/>
    <property type="match status" value="1"/>
</dbReference>
<dbReference type="AlphaFoldDB" id="A0A0R1RSG0"/>
<comment type="function">
    <text evidence="1 17 18">Cell wall formation. Catalyzes the addition of glutamate to the nucleotide precursor UDP-N-acetylmuramoyl-L-alanine (UMA).</text>
</comment>
<evidence type="ECO:0000256" key="7">
    <source>
        <dbReference type="ARBA" id="ARBA00022490"/>
    </source>
</evidence>
<keyword evidence="9 17" id="KW-0547">Nucleotide-binding</keyword>
<evidence type="ECO:0000313" key="21">
    <source>
        <dbReference type="EMBL" id="KRL56235.1"/>
    </source>
</evidence>
<reference evidence="21 22" key="1">
    <citation type="journal article" date="2015" name="Genome Announc.">
        <title>Expanding the biotechnology potential of lactobacilli through comparative genomics of 213 strains and associated genera.</title>
        <authorList>
            <person name="Sun Z."/>
            <person name="Harris H.M."/>
            <person name="McCann A."/>
            <person name="Guo C."/>
            <person name="Argimon S."/>
            <person name="Zhang W."/>
            <person name="Yang X."/>
            <person name="Jeffery I.B."/>
            <person name="Cooney J.C."/>
            <person name="Kagawa T.F."/>
            <person name="Liu W."/>
            <person name="Song Y."/>
            <person name="Salvetti E."/>
            <person name="Wrobel A."/>
            <person name="Rasinkangas P."/>
            <person name="Parkhill J."/>
            <person name="Rea M.C."/>
            <person name="O'Sullivan O."/>
            <person name="Ritari J."/>
            <person name="Douillard F.P."/>
            <person name="Paul Ross R."/>
            <person name="Yang R."/>
            <person name="Briner A.E."/>
            <person name="Felis G.E."/>
            <person name="de Vos W.M."/>
            <person name="Barrangou R."/>
            <person name="Klaenhammer T.R."/>
            <person name="Caufield P.W."/>
            <person name="Cui Y."/>
            <person name="Zhang H."/>
            <person name="O'Toole P.W."/>
        </authorList>
    </citation>
    <scope>NUCLEOTIDE SEQUENCE [LARGE SCALE GENOMIC DNA]</scope>
    <source>
        <strain evidence="21 22">DSM 15814</strain>
    </source>
</reference>
<dbReference type="SUPFAM" id="SSF53623">
    <property type="entry name" value="MurD-like peptide ligases, catalytic domain"/>
    <property type="match status" value="1"/>
</dbReference>
<gene>
    <name evidence="17" type="primary">murD</name>
    <name evidence="21" type="ORF">FD35_GL002280</name>
</gene>
<protein>
    <recommendedName>
        <fullName evidence="6 17">UDP-N-acetylmuramoylalanine--D-glutamate ligase</fullName>
        <ecNumber evidence="5 17">6.3.2.9</ecNumber>
    </recommendedName>
    <alternativeName>
        <fullName evidence="15 17">D-glutamic acid-adding enzyme</fullName>
    </alternativeName>
    <alternativeName>
        <fullName evidence="14 17">UDP-N-acetylmuramoyl-L-alanyl-D-glutamate synthetase</fullName>
    </alternativeName>
</protein>
<name>A0A0R1RSG0_9LACO</name>
<keyword evidence="17 18" id="KW-0131">Cell cycle</keyword>
<dbReference type="Pfam" id="PF21799">
    <property type="entry name" value="MurD-like_N"/>
    <property type="match status" value="1"/>
</dbReference>
<dbReference type="eggNOG" id="COG0771">
    <property type="taxonomic scope" value="Bacteria"/>
</dbReference>
<evidence type="ECO:0000256" key="8">
    <source>
        <dbReference type="ARBA" id="ARBA00022598"/>
    </source>
</evidence>
<proteinExistence type="inferred from homology"/>
<feature type="binding site" evidence="17">
    <location>
        <begin position="119"/>
        <end position="125"/>
    </location>
    <ligand>
        <name>ATP</name>
        <dbReference type="ChEBI" id="CHEBI:30616"/>
    </ligand>
</feature>
<evidence type="ECO:0000256" key="9">
    <source>
        <dbReference type="ARBA" id="ARBA00022741"/>
    </source>
</evidence>
<dbReference type="GO" id="GO:0008360">
    <property type="term" value="P:regulation of cell shape"/>
    <property type="evidence" value="ECO:0007669"/>
    <property type="project" value="UniProtKB-KW"/>
</dbReference>
<keyword evidence="22" id="KW-1185">Reference proteome</keyword>
<dbReference type="PANTHER" id="PTHR43692">
    <property type="entry name" value="UDP-N-ACETYLMURAMOYLALANINE--D-GLUTAMATE LIGASE"/>
    <property type="match status" value="1"/>
</dbReference>
<dbReference type="GO" id="GO:0005737">
    <property type="term" value="C:cytoplasm"/>
    <property type="evidence" value="ECO:0007669"/>
    <property type="project" value="UniProtKB-SubCell"/>
</dbReference>
<dbReference type="InterPro" id="IPR004101">
    <property type="entry name" value="Mur_ligase_C"/>
</dbReference>
<comment type="caution">
    <text evidence="21">The sequence shown here is derived from an EMBL/GenBank/DDBJ whole genome shotgun (WGS) entry which is preliminary data.</text>
</comment>
<comment type="similarity">
    <text evidence="4 17">Belongs to the MurCDEF family.</text>
</comment>
<dbReference type="SUPFAM" id="SSF51984">
    <property type="entry name" value="MurCD N-terminal domain"/>
    <property type="match status" value="1"/>
</dbReference>
<organism evidence="21 22">
    <name type="scientific">Furfurilactobacillus rossiae DSM 15814</name>
    <dbReference type="NCBI Taxonomy" id="1114972"/>
    <lineage>
        <taxon>Bacteria</taxon>
        <taxon>Bacillati</taxon>
        <taxon>Bacillota</taxon>
        <taxon>Bacilli</taxon>
        <taxon>Lactobacillales</taxon>
        <taxon>Lactobacillaceae</taxon>
        <taxon>Furfurilactobacillus</taxon>
    </lineage>
</organism>
<evidence type="ECO:0000256" key="4">
    <source>
        <dbReference type="ARBA" id="ARBA00010416"/>
    </source>
</evidence>
<dbReference type="STRING" id="1114972.FD35_GL002280"/>
<evidence type="ECO:0000256" key="12">
    <source>
        <dbReference type="ARBA" id="ARBA00022984"/>
    </source>
</evidence>
<evidence type="ECO:0000256" key="3">
    <source>
        <dbReference type="ARBA" id="ARBA00004752"/>
    </source>
</evidence>
<dbReference type="GO" id="GO:0051301">
    <property type="term" value="P:cell division"/>
    <property type="evidence" value="ECO:0007669"/>
    <property type="project" value="UniProtKB-KW"/>
</dbReference>
<dbReference type="GO" id="GO:0008764">
    <property type="term" value="F:UDP-N-acetylmuramoylalanine-D-glutamate ligase activity"/>
    <property type="evidence" value="ECO:0007669"/>
    <property type="project" value="UniProtKB-UniRule"/>
</dbReference>
<sequence length="460" mass="49853">MKQVTTYENQKVLVLGLAKSGVNAARLLKKLGAFVTANDAKPFDENPDAKELVSDGIKVVTGSNPVSLLDEDFSLIVKNPGIPYSNPLIQAAQSRNIPIITEVELAAQVNDAELIGVTGTNGKTTVTTMITEMLNQDRPVGKAKFAGNIGVPASQVVQTLTKDDVMVTELSSFMLTGIKTLHPHIAVITNMYTAHIDWHGSREAYVAAKMRITMNQTADDFLVMNWDLPEQHELAKQSKAQIIKVSRKGATGADAYVADGQLMWRDEAILPVDQINVPGIQNVENALAALAAAKVAGQSNAAIATTLSHFNGVRHRLQYVLTYNDRKFYNDSKATDIEATQMALRGFKQPVVLMAGGLDRGFTFDRLVDDLKAHVKAVVLFGQTKDLLADAAKKAGITEIHFAEDAVAAVPEAYKLSQPGDVVLLSPANASWDQFPSFEVRGDKFIKAVEQLSGEKEQQA</sequence>